<dbReference type="EMBL" id="UGKQ01000007">
    <property type="protein sequence ID" value="STS82623.1"/>
    <property type="molecule type" value="Genomic_DNA"/>
</dbReference>
<protein>
    <submittedName>
        <fullName evidence="1">Uncharacterized protein</fullName>
    </submittedName>
</protein>
<proteinExistence type="predicted"/>
<name>A0A377TSE8_KLEPN</name>
<dbReference type="AlphaFoldDB" id="A0A377TSE8"/>
<gene>
    <name evidence="1" type="ORF">NCTC9140_04374</name>
</gene>
<organism evidence="1 2">
    <name type="scientific">Klebsiella pneumoniae</name>
    <dbReference type="NCBI Taxonomy" id="573"/>
    <lineage>
        <taxon>Bacteria</taxon>
        <taxon>Pseudomonadati</taxon>
        <taxon>Pseudomonadota</taxon>
        <taxon>Gammaproteobacteria</taxon>
        <taxon>Enterobacterales</taxon>
        <taxon>Enterobacteriaceae</taxon>
        <taxon>Klebsiella/Raoultella group</taxon>
        <taxon>Klebsiella</taxon>
        <taxon>Klebsiella pneumoniae complex</taxon>
    </lineage>
</organism>
<evidence type="ECO:0000313" key="2">
    <source>
        <dbReference type="Proteomes" id="UP000254938"/>
    </source>
</evidence>
<evidence type="ECO:0000313" key="1">
    <source>
        <dbReference type="EMBL" id="STS82623.1"/>
    </source>
</evidence>
<sequence>MLGAFQPQGILRWHQAGFQRVVTVNHRQVDIVEGARDLWRFNLQNLQVFRVLDNILRRRQGGGRVGKFRVQLNKLLRLQQEQRPAQVVVLFGTATVAFFRQ</sequence>
<dbReference type="Proteomes" id="UP000254938">
    <property type="component" value="Unassembled WGS sequence"/>
</dbReference>
<reference evidence="1 2" key="1">
    <citation type="submission" date="2018-06" db="EMBL/GenBank/DDBJ databases">
        <authorList>
            <consortium name="Pathogen Informatics"/>
            <person name="Doyle S."/>
        </authorList>
    </citation>
    <scope>NUCLEOTIDE SEQUENCE [LARGE SCALE GENOMIC DNA]</scope>
    <source>
        <strain evidence="1 2">NCTC9140</strain>
    </source>
</reference>
<accession>A0A377TSE8</accession>